<evidence type="ECO:0000313" key="2">
    <source>
        <dbReference type="Proteomes" id="UP001176941"/>
    </source>
</evidence>
<name>A0ABN8ZUP0_RANTA</name>
<gene>
    <name evidence="1" type="ORF">MRATA1EN1_LOCUS26436</name>
</gene>
<dbReference type="EMBL" id="OX459943">
    <property type="protein sequence ID" value="CAI9177474.1"/>
    <property type="molecule type" value="Genomic_DNA"/>
</dbReference>
<evidence type="ECO:0000313" key="1">
    <source>
        <dbReference type="EMBL" id="CAI9177474.1"/>
    </source>
</evidence>
<proteinExistence type="predicted"/>
<dbReference type="Proteomes" id="UP001176941">
    <property type="component" value="Chromosome 7"/>
</dbReference>
<organism evidence="1 2">
    <name type="scientific">Rangifer tarandus platyrhynchus</name>
    <name type="common">Svalbard reindeer</name>
    <dbReference type="NCBI Taxonomy" id="3082113"/>
    <lineage>
        <taxon>Eukaryota</taxon>
        <taxon>Metazoa</taxon>
        <taxon>Chordata</taxon>
        <taxon>Craniata</taxon>
        <taxon>Vertebrata</taxon>
        <taxon>Euteleostomi</taxon>
        <taxon>Mammalia</taxon>
        <taxon>Eutheria</taxon>
        <taxon>Laurasiatheria</taxon>
        <taxon>Artiodactyla</taxon>
        <taxon>Ruminantia</taxon>
        <taxon>Pecora</taxon>
        <taxon>Cervidae</taxon>
        <taxon>Odocoileinae</taxon>
        <taxon>Rangifer</taxon>
    </lineage>
</organism>
<protein>
    <recommendedName>
        <fullName evidence="3">Secreted protein</fullName>
    </recommendedName>
</protein>
<keyword evidence="2" id="KW-1185">Reference proteome</keyword>
<reference evidence="1" key="1">
    <citation type="submission" date="2023-04" db="EMBL/GenBank/DDBJ databases">
        <authorList>
            <consortium name="ELIXIR-Norway"/>
        </authorList>
    </citation>
    <scope>NUCLEOTIDE SEQUENCE [LARGE SCALE GENOMIC DNA]</scope>
</reference>
<sequence>MLFRRVGTAWLGCSYLTSSSWPFAGEAQHFWSEPSLCKSLRDTVPLDPGLSSIMTISFPLPLNIVRGRETLMATKTCLPGSGNLESVKLRRGSHKEQPVLGKSVILQSGG</sequence>
<evidence type="ECO:0008006" key="3">
    <source>
        <dbReference type="Google" id="ProtNLM"/>
    </source>
</evidence>
<accession>A0ABN8ZUP0</accession>